<name>A0AA92UWG3_9BACT</name>
<feature type="chain" id="PRO_5041641498" evidence="1">
    <location>
        <begin position="21"/>
        <end position="217"/>
    </location>
</feature>
<sequence>MKKRLFIFGVCLCVAGRLIAQDVHFMKQHEEAVMKSSVYASKGMPLKLKTNLLYDALYVPNLSAELGLGKNMSIGLDYWYTWFDSNPTHNYWRSYGGGIGIRRYFGEQSYRQSLTGHHIGIVSQMGMYDVEYGKRGNMSDFSYTLGTEYGYVFPLSSRFSLDLSVAFGYFGGRYKVYDPIDTHYVWKENRNRNYFGPIKADITLAYQISKYKKGDKR</sequence>
<keyword evidence="1" id="KW-0732">Signal</keyword>
<evidence type="ECO:0000313" key="2">
    <source>
        <dbReference type="EMBL" id="RHA81917.1"/>
    </source>
</evidence>
<evidence type="ECO:0000313" key="3">
    <source>
        <dbReference type="Proteomes" id="UP000284990"/>
    </source>
</evidence>
<organism evidence="2 3">
    <name type="scientific">Segatella copri</name>
    <dbReference type="NCBI Taxonomy" id="165179"/>
    <lineage>
        <taxon>Bacteria</taxon>
        <taxon>Pseudomonadati</taxon>
        <taxon>Bacteroidota</taxon>
        <taxon>Bacteroidia</taxon>
        <taxon>Bacteroidales</taxon>
        <taxon>Prevotellaceae</taxon>
        <taxon>Segatella</taxon>
    </lineage>
</organism>
<proteinExistence type="predicted"/>
<dbReference type="Pfam" id="PF12099">
    <property type="entry name" value="DUF3575"/>
    <property type="match status" value="1"/>
</dbReference>
<dbReference type="AlphaFoldDB" id="A0AA92UWG3"/>
<comment type="caution">
    <text evidence="2">The sequence shown here is derived from an EMBL/GenBank/DDBJ whole genome shotgun (WGS) entry which is preliminary data.</text>
</comment>
<gene>
    <name evidence="2" type="ORF">DW916_16485</name>
</gene>
<dbReference type="EMBL" id="QSFW01000059">
    <property type="protein sequence ID" value="RHA81917.1"/>
    <property type="molecule type" value="Genomic_DNA"/>
</dbReference>
<dbReference type="InterPro" id="IPR021958">
    <property type="entry name" value="DUF3575"/>
</dbReference>
<protein>
    <submittedName>
        <fullName evidence="2">DUF3575 domain-containing protein</fullName>
    </submittedName>
</protein>
<dbReference type="Proteomes" id="UP000284990">
    <property type="component" value="Unassembled WGS sequence"/>
</dbReference>
<feature type="signal peptide" evidence="1">
    <location>
        <begin position="1"/>
        <end position="20"/>
    </location>
</feature>
<dbReference type="RefSeq" id="WP_118192404.1">
    <property type="nucleotide sequence ID" value="NZ_QSFW01000059.1"/>
</dbReference>
<accession>A0AA92UWG3</accession>
<evidence type="ECO:0000256" key="1">
    <source>
        <dbReference type="SAM" id="SignalP"/>
    </source>
</evidence>
<reference evidence="2 3" key="1">
    <citation type="submission" date="2018-08" db="EMBL/GenBank/DDBJ databases">
        <title>A genome reference for cultivated species of the human gut microbiota.</title>
        <authorList>
            <person name="Zou Y."/>
            <person name="Xue W."/>
            <person name="Luo G."/>
        </authorList>
    </citation>
    <scope>NUCLEOTIDE SEQUENCE [LARGE SCALE GENOMIC DNA]</scope>
    <source>
        <strain evidence="2 3">AM42-23AC</strain>
    </source>
</reference>